<dbReference type="AlphaFoldDB" id="A0AAD8EY93"/>
<keyword evidence="3" id="KW-1185">Reference proteome</keyword>
<reference evidence="2" key="2">
    <citation type="submission" date="2023-04" db="EMBL/GenBank/DDBJ databases">
        <authorList>
            <person name="Bu L."/>
            <person name="Lu L."/>
            <person name="Laidemitt M.R."/>
            <person name="Zhang S.M."/>
            <person name="Mutuku M."/>
            <person name="Mkoji G."/>
            <person name="Steinauer M."/>
            <person name="Loker E.S."/>
        </authorList>
    </citation>
    <scope>NUCLEOTIDE SEQUENCE</scope>
    <source>
        <strain evidence="2">KasaAsao</strain>
        <tissue evidence="2">Whole Snail</tissue>
    </source>
</reference>
<evidence type="ECO:0000256" key="1">
    <source>
        <dbReference type="SAM" id="MobiDB-lite"/>
    </source>
</evidence>
<name>A0AAD8EY93_BIOPF</name>
<proteinExistence type="predicted"/>
<reference evidence="2" key="1">
    <citation type="journal article" date="2023" name="PLoS Negl. Trop. Dis.">
        <title>A genome sequence for Biomphalaria pfeifferi, the major vector snail for the human-infecting parasite Schistosoma mansoni.</title>
        <authorList>
            <person name="Bu L."/>
            <person name="Lu L."/>
            <person name="Laidemitt M.R."/>
            <person name="Zhang S.M."/>
            <person name="Mutuku M."/>
            <person name="Mkoji G."/>
            <person name="Steinauer M."/>
            <person name="Loker E.S."/>
        </authorList>
    </citation>
    <scope>NUCLEOTIDE SEQUENCE</scope>
    <source>
        <strain evidence="2">KasaAsao</strain>
    </source>
</reference>
<feature type="compositionally biased region" description="Polar residues" evidence="1">
    <location>
        <begin position="11"/>
        <end position="20"/>
    </location>
</feature>
<feature type="region of interest" description="Disordered" evidence="1">
    <location>
        <begin position="1"/>
        <end position="31"/>
    </location>
</feature>
<comment type="caution">
    <text evidence="2">The sequence shown here is derived from an EMBL/GenBank/DDBJ whole genome shotgun (WGS) entry which is preliminary data.</text>
</comment>
<feature type="non-terminal residue" evidence="2">
    <location>
        <position position="1"/>
    </location>
</feature>
<accession>A0AAD8EY93</accession>
<evidence type="ECO:0000313" key="3">
    <source>
        <dbReference type="Proteomes" id="UP001233172"/>
    </source>
</evidence>
<evidence type="ECO:0000313" key="2">
    <source>
        <dbReference type="EMBL" id="KAK0044420.1"/>
    </source>
</evidence>
<feature type="compositionally biased region" description="Polar residues" evidence="1">
    <location>
        <begin position="96"/>
        <end position="105"/>
    </location>
</feature>
<feature type="region of interest" description="Disordered" evidence="1">
    <location>
        <begin position="51"/>
        <end position="105"/>
    </location>
</feature>
<sequence length="105" mass="11059">DHHCGALACSDSGSNRNSVISDVDGAPDVSRERNVTRLATFQANLPMLQVASMSGSSDCKDKVWRSPPKEKMADEILSSSSRETTGADSGRGPSEDGSQSRSSVT</sequence>
<gene>
    <name evidence="2" type="ORF">Bpfe_026105</name>
</gene>
<feature type="non-terminal residue" evidence="2">
    <location>
        <position position="105"/>
    </location>
</feature>
<feature type="compositionally biased region" description="Basic and acidic residues" evidence="1">
    <location>
        <begin position="58"/>
        <end position="74"/>
    </location>
</feature>
<dbReference type="EMBL" id="JASAOG010000198">
    <property type="protein sequence ID" value="KAK0044420.1"/>
    <property type="molecule type" value="Genomic_DNA"/>
</dbReference>
<protein>
    <submittedName>
        <fullName evidence="2">Protocadherin-9</fullName>
    </submittedName>
</protein>
<dbReference type="Proteomes" id="UP001233172">
    <property type="component" value="Unassembled WGS sequence"/>
</dbReference>
<organism evidence="2 3">
    <name type="scientific">Biomphalaria pfeifferi</name>
    <name type="common">Bloodfluke planorb</name>
    <name type="synonym">Freshwater snail</name>
    <dbReference type="NCBI Taxonomy" id="112525"/>
    <lineage>
        <taxon>Eukaryota</taxon>
        <taxon>Metazoa</taxon>
        <taxon>Spiralia</taxon>
        <taxon>Lophotrochozoa</taxon>
        <taxon>Mollusca</taxon>
        <taxon>Gastropoda</taxon>
        <taxon>Heterobranchia</taxon>
        <taxon>Euthyneura</taxon>
        <taxon>Panpulmonata</taxon>
        <taxon>Hygrophila</taxon>
        <taxon>Lymnaeoidea</taxon>
        <taxon>Planorbidae</taxon>
        <taxon>Biomphalaria</taxon>
    </lineage>
</organism>
<feature type="compositionally biased region" description="Polar residues" evidence="1">
    <location>
        <begin position="77"/>
        <end position="87"/>
    </location>
</feature>